<accession>A0ABQ0EXM3</accession>
<evidence type="ECO:0000313" key="1">
    <source>
        <dbReference type="EMBL" id="GAB1291794.1"/>
    </source>
</evidence>
<evidence type="ECO:0000313" key="2">
    <source>
        <dbReference type="Proteomes" id="UP001623349"/>
    </source>
</evidence>
<sequence length="74" mass="7558">MDLGVPHSTCSEIGILLQEVGAMSLSGDPGCGQRSQESPLYNLDGNLVLQLGDPQTWDPCGAGGPCGLEQPSCG</sequence>
<keyword evidence="2" id="KW-1185">Reference proteome</keyword>
<comment type="caution">
    <text evidence="1">The sequence shown here is derived from an EMBL/GenBank/DDBJ whole genome shotgun (WGS) entry which is preliminary data.</text>
</comment>
<reference evidence="1 2" key="1">
    <citation type="submission" date="2024-08" db="EMBL/GenBank/DDBJ databases">
        <title>The draft genome of Apodemus speciosus.</title>
        <authorList>
            <person name="Nabeshima K."/>
            <person name="Suzuki S."/>
            <person name="Onuma M."/>
        </authorList>
    </citation>
    <scope>NUCLEOTIDE SEQUENCE [LARGE SCALE GENOMIC DNA]</scope>
    <source>
        <strain evidence="1">IB14-021</strain>
    </source>
</reference>
<dbReference type="EMBL" id="BAAFST010000007">
    <property type="protein sequence ID" value="GAB1291794.1"/>
    <property type="molecule type" value="Genomic_DNA"/>
</dbReference>
<protein>
    <submittedName>
        <fullName evidence="1">Uncharacterized protein</fullName>
    </submittedName>
</protein>
<organism evidence="1 2">
    <name type="scientific">Apodemus speciosus</name>
    <name type="common">Large Japanese field mouse</name>
    <dbReference type="NCBI Taxonomy" id="105296"/>
    <lineage>
        <taxon>Eukaryota</taxon>
        <taxon>Metazoa</taxon>
        <taxon>Chordata</taxon>
        <taxon>Craniata</taxon>
        <taxon>Vertebrata</taxon>
        <taxon>Euteleostomi</taxon>
        <taxon>Mammalia</taxon>
        <taxon>Eutheria</taxon>
        <taxon>Euarchontoglires</taxon>
        <taxon>Glires</taxon>
        <taxon>Rodentia</taxon>
        <taxon>Myomorpha</taxon>
        <taxon>Muroidea</taxon>
        <taxon>Muridae</taxon>
        <taxon>Murinae</taxon>
        <taxon>Apodemus</taxon>
    </lineage>
</organism>
<proteinExistence type="predicted"/>
<gene>
    <name evidence="1" type="ORF">APTSU1_000702400</name>
</gene>
<dbReference type="Proteomes" id="UP001623349">
    <property type="component" value="Unassembled WGS sequence"/>
</dbReference>
<name>A0ABQ0EXM3_APOSI</name>